<name>A0A242K862_9ENTE</name>
<dbReference type="EMBL" id="CP147247">
    <property type="protein sequence ID" value="WYJ90975.1"/>
    <property type="molecule type" value="Genomic_DNA"/>
</dbReference>
<sequence length="43" mass="5125">MHFLYSNTKTEKKQTTSIELNANLFQIIIDVIYFIINPPIWLL</sequence>
<evidence type="ECO:0000256" key="1">
    <source>
        <dbReference type="SAM" id="Phobius"/>
    </source>
</evidence>
<dbReference type="Proteomes" id="UP000195141">
    <property type="component" value="Chromosome"/>
</dbReference>
<dbReference type="EMBL" id="NGMM01000002">
    <property type="protein sequence ID" value="OTP17365.1"/>
    <property type="molecule type" value="Genomic_DNA"/>
</dbReference>
<keyword evidence="4" id="KW-1185">Reference proteome</keyword>
<gene>
    <name evidence="2" type="ORF">A5888_001503</name>
    <name evidence="3" type="ORF">A5888_002743</name>
</gene>
<evidence type="ECO:0000313" key="2">
    <source>
        <dbReference type="EMBL" id="OTP17365.1"/>
    </source>
</evidence>
<dbReference type="AlphaFoldDB" id="A0A242K862"/>
<reference evidence="3" key="3">
    <citation type="submission" date="2024-03" db="EMBL/GenBank/DDBJ databases">
        <title>The Genome Sequence of Enterococcus sp. DIV0242b.</title>
        <authorList>
            <consortium name="The Broad Institute Genomics Platform"/>
            <consortium name="The Broad Institute Microbial Omics Core"/>
            <consortium name="The Broad Institute Genomic Center for Infectious Diseases"/>
            <person name="Earl A."/>
            <person name="Manson A."/>
            <person name="Gilmore M."/>
            <person name="Schwartman J."/>
            <person name="Shea T."/>
            <person name="Abouelleil A."/>
            <person name="Cao P."/>
            <person name="Chapman S."/>
            <person name="Cusick C."/>
            <person name="Young S."/>
            <person name="Neafsey D."/>
            <person name="Nusbaum C."/>
            <person name="Birren B."/>
        </authorList>
    </citation>
    <scope>NUCLEOTIDE SEQUENCE</scope>
    <source>
        <strain evidence="3">9E7_DIV0242</strain>
    </source>
</reference>
<proteinExistence type="predicted"/>
<reference evidence="2" key="1">
    <citation type="submission" date="2017-05" db="EMBL/GenBank/DDBJ databases">
        <title>The Genome Sequence of Enterococcus sp. 9E7_DIV0242.</title>
        <authorList>
            <consortium name="The Broad Institute Genomics Platform"/>
            <consortium name="The Broad Institute Genomic Center for Infectious Diseases"/>
            <person name="Earl A."/>
            <person name="Manson A."/>
            <person name="Schwartman J."/>
            <person name="Gilmore M."/>
            <person name="Abouelleil A."/>
            <person name="Cao P."/>
            <person name="Chapman S."/>
            <person name="Cusick C."/>
            <person name="Shea T."/>
            <person name="Young S."/>
            <person name="Neafsey D."/>
            <person name="Nusbaum C."/>
            <person name="Birren B."/>
        </authorList>
    </citation>
    <scope>NUCLEOTIDE SEQUENCE [LARGE SCALE GENOMIC DNA]</scope>
    <source>
        <strain evidence="2">9E7_DIV0242</strain>
    </source>
</reference>
<keyword evidence="1" id="KW-0472">Membrane</keyword>
<protein>
    <submittedName>
        <fullName evidence="2">Uncharacterized protein</fullName>
    </submittedName>
</protein>
<accession>A0A242K862</accession>
<organism evidence="2">
    <name type="scientific">Candidatus Enterococcus clewellii</name>
    <dbReference type="NCBI Taxonomy" id="1834193"/>
    <lineage>
        <taxon>Bacteria</taxon>
        <taxon>Bacillati</taxon>
        <taxon>Bacillota</taxon>
        <taxon>Bacilli</taxon>
        <taxon>Lactobacillales</taxon>
        <taxon>Enterococcaceae</taxon>
        <taxon>Enterococcus</taxon>
    </lineage>
</organism>
<evidence type="ECO:0000313" key="3">
    <source>
        <dbReference type="EMBL" id="WYJ90975.1"/>
    </source>
</evidence>
<evidence type="ECO:0000313" key="4">
    <source>
        <dbReference type="Proteomes" id="UP000195141"/>
    </source>
</evidence>
<feature type="transmembrane region" description="Helical" evidence="1">
    <location>
        <begin position="20"/>
        <end position="41"/>
    </location>
</feature>
<reference evidence="3" key="2">
    <citation type="submission" date="2017-05" db="EMBL/GenBank/DDBJ databases">
        <authorList>
            <consortium name="The Broad Institute Genomics Platform"/>
            <consortium name="The Broad Institute Genomic Center for Infectious Diseases"/>
            <person name="Earl A."/>
            <person name="Manson A."/>
            <person name="Schwartman J."/>
            <person name="Gilmore M."/>
            <person name="Abouelleil A."/>
            <person name="Cao P."/>
            <person name="Chapman S."/>
            <person name="Cusick C."/>
            <person name="Shea T."/>
            <person name="Young S."/>
            <person name="Neafsey D."/>
            <person name="Nusbaum C."/>
            <person name="Birren B."/>
        </authorList>
    </citation>
    <scope>NUCLEOTIDE SEQUENCE</scope>
    <source>
        <strain evidence="3">9E7_DIV0242</strain>
    </source>
</reference>
<keyword evidence="1" id="KW-0812">Transmembrane</keyword>
<keyword evidence="1" id="KW-1133">Transmembrane helix</keyword>